<dbReference type="AlphaFoldDB" id="A0A1I6XEE1"/>
<evidence type="ECO:0000313" key="1">
    <source>
        <dbReference type="EMBL" id="SFT36521.1"/>
    </source>
</evidence>
<organism evidence="1 2">
    <name type="scientific">Lishizhenia tianjinensis</name>
    <dbReference type="NCBI Taxonomy" id="477690"/>
    <lineage>
        <taxon>Bacteria</taxon>
        <taxon>Pseudomonadati</taxon>
        <taxon>Bacteroidota</taxon>
        <taxon>Flavobacteriia</taxon>
        <taxon>Flavobacteriales</taxon>
        <taxon>Crocinitomicaceae</taxon>
        <taxon>Lishizhenia</taxon>
    </lineage>
</organism>
<reference evidence="1 2" key="1">
    <citation type="submission" date="2016-10" db="EMBL/GenBank/DDBJ databases">
        <authorList>
            <person name="de Groot N.N."/>
        </authorList>
    </citation>
    <scope>NUCLEOTIDE SEQUENCE [LARGE SCALE GENOMIC DNA]</scope>
    <source>
        <strain evidence="1 2">CGMCC 1.7005</strain>
    </source>
</reference>
<dbReference type="Proteomes" id="UP000236454">
    <property type="component" value="Unassembled WGS sequence"/>
</dbReference>
<evidence type="ECO:0000313" key="2">
    <source>
        <dbReference type="Proteomes" id="UP000236454"/>
    </source>
</evidence>
<proteinExistence type="predicted"/>
<keyword evidence="2" id="KW-1185">Reference proteome</keyword>
<dbReference type="EMBL" id="FPAS01000001">
    <property type="protein sequence ID" value="SFT36521.1"/>
    <property type="molecule type" value="Genomic_DNA"/>
</dbReference>
<accession>A0A1I6XEE1</accession>
<name>A0A1I6XEE1_9FLAO</name>
<gene>
    <name evidence="1" type="ORF">SAMN05216474_0130</name>
</gene>
<sequence>MGSLLVLFLFGGCTKKWKYEHFPNIIRLVLPEDCQECAIVLHEIGINLDEEYLEARRIGDEDEPDGYSYYSYQPGASVEDNTVELYIDWSDYSPYVEPKSKNMELSIFNDIYSLSNGRERIASQEAEFKPKAIYDWDPDKGIFEDTGEKTEKLEPESSSSSSSACIVGTWSRPVDDCDNPSAIDKFTFNANGSGQKITYIVEGYGGNCQILCKVTFYYNWTYSGTTLTLDYTDVSTSCGQNPATPGSDSPTVTCSGSSISVNGHTFSK</sequence>
<protein>
    <submittedName>
        <fullName evidence="1">Uncharacterized protein</fullName>
    </submittedName>
</protein>